<accession>A0A9P4JDJ0</accession>
<dbReference type="EMBL" id="ML996081">
    <property type="protein sequence ID" value="KAF2157660.1"/>
    <property type="molecule type" value="Genomic_DNA"/>
</dbReference>
<dbReference type="Proteomes" id="UP000799439">
    <property type="component" value="Unassembled WGS sequence"/>
</dbReference>
<name>A0A9P4JDJ0_9PEZI</name>
<comment type="caution">
    <text evidence="2">The sequence shown here is derived from an EMBL/GenBank/DDBJ whole genome shotgun (WGS) entry which is preliminary data.</text>
</comment>
<evidence type="ECO:0000313" key="2">
    <source>
        <dbReference type="EMBL" id="KAF2157660.1"/>
    </source>
</evidence>
<organism evidence="2 3">
    <name type="scientific">Myriangium duriaei CBS 260.36</name>
    <dbReference type="NCBI Taxonomy" id="1168546"/>
    <lineage>
        <taxon>Eukaryota</taxon>
        <taxon>Fungi</taxon>
        <taxon>Dikarya</taxon>
        <taxon>Ascomycota</taxon>
        <taxon>Pezizomycotina</taxon>
        <taxon>Dothideomycetes</taxon>
        <taxon>Dothideomycetidae</taxon>
        <taxon>Myriangiales</taxon>
        <taxon>Myriangiaceae</taxon>
        <taxon>Myriangium</taxon>
    </lineage>
</organism>
<keyword evidence="3" id="KW-1185">Reference proteome</keyword>
<reference evidence="2" key="1">
    <citation type="journal article" date="2020" name="Stud. Mycol.">
        <title>101 Dothideomycetes genomes: a test case for predicting lifestyles and emergence of pathogens.</title>
        <authorList>
            <person name="Haridas S."/>
            <person name="Albert R."/>
            <person name="Binder M."/>
            <person name="Bloem J."/>
            <person name="Labutti K."/>
            <person name="Salamov A."/>
            <person name="Andreopoulos B."/>
            <person name="Baker S."/>
            <person name="Barry K."/>
            <person name="Bills G."/>
            <person name="Bluhm B."/>
            <person name="Cannon C."/>
            <person name="Castanera R."/>
            <person name="Culley D."/>
            <person name="Daum C."/>
            <person name="Ezra D."/>
            <person name="Gonzalez J."/>
            <person name="Henrissat B."/>
            <person name="Kuo A."/>
            <person name="Liang C."/>
            <person name="Lipzen A."/>
            <person name="Lutzoni F."/>
            <person name="Magnuson J."/>
            <person name="Mondo S."/>
            <person name="Nolan M."/>
            <person name="Ohm R."/>
            <person name="Pangilinan J."/>
            <person name="Park H.-J."/>
            <person name="Ramirez L."/>
            <person name="Alfaro M."/>
            <person name="Sun H."/>
            <person name="Tritt A."/>
            <person name="Yoshinaga Y."/>
            <person name="Zwiers L.-H."/>
            <person name="Turgeon B."/>
            <person name="Goodwin S."/>
            <person name="Spatafora J."/>
            <person name="Crous P."/>
            <person name="Grigoriev I."/>
        </authorList>
    </citation>
    <scope>NUCLEOTIDE SEQUENCE</scope>
    <source>
        <strain evidence="2">CBS 260.36</strain>
    </source>
</reference>
<feature type="compositionally biased region" description="Polar residues" evidence="1">
    <location>
        <begin position="1"/>
        <end position="15"/>
    </location>
</feature>
<proteinExistence type="predicted"/>
<evidence type="ECO:0000256" key="1">
    <source>
        <dbReference type="SAM" id="MobiDB-lite"/>
    </source>
</evidence>
<protein>
    <submittedName>
        <fullName evidence="2">Uncharacterized protein</fullName>
    </submittedName>
</protein>
<sequence length="127" mass="14278">MHNHTSTARKMTATWSRDAVRPDASGPMSARKSFHNRAQEPRPCSNDRPGLLIHLGTVWLHNSLTNHRFMHSAISLFQTLSAPRELTFFFPMLSSHRKPYSSPADAMFGLSGPCSFHCISYSRFSSA</sequence>
<dbReference type="AlphaFoldDB" id="A0A9P4JDJ0"/>
<evidence type="ECO:0000313" key="3">
    <source>
        <dbReference type="Proteomes" id="UP000799439"/>
    </source>
</evidence>
<gene>
    <name evidence="2" type="ORF">K461DRAFT_22206</name>
</gene>
<feature type="region of interest" description="Disordered" evidence="1">
    <location>
        <begin position="1"/>
        <end position="46"/>
    </location>
</feature>